<dbReference type="AlphaFoldDB" id="A0AAW1R5S2"/>
<protein>
    <recommendedName>
        <fullName evidence="4">Mediator complex subunit 15 KIX domain-containing protein</fullName>
    </recommendedName>
</protein>
<feature type="region of interest" description="Disordered" evidence="3">
    <location>
        <begin position="186"/>
        <end position="245"/>
    </location>
</feature>
<sequence>MNTPAFCDALIYWIDNPSQRPAGGPSALGADLGEARSMVKAAQSLFRDGMEDISQALLLKASASASATPAPAPSKVDVLAAAAIGDSQAPQVQTPAHQQAGNPPGWRTWHTEADVPQRQQLINHMSKLFSARKPNAAKEWDEKLPDFVRRLEEALYRTAASKEEYADMTTLEARLVNVARRMLARTNPGTAESQTKEKARAESPPPVTQHTNRAALESLARPTAGGDATDSLAPPSPSKRRRLVVDLTGLTDLPVKTS</sequence>
<comment type="subcellular location">
    <subcellularLocation>
        <location evidence="1">Nucleus</location>
    </subcellularLocation>
</comment>
<dbReference type="InterPro" id="IPR036529">
    <property type="entry name" value="KIX_dom_sf"/>
</dbReference>
<comment type="caution">
    <text evidence="5">The sequence shown here is derived from an EMBL/GenBank/DDBJ whole genome shotgun (WGS) entry which is preliminary data.</text>
</comment>
<name>A0AAW1R5S2_9CHLO</name>
<dbReference type="GO" id="GO:0005634">
    <property type="term" value="C:nucleus"/>
    <property type="evidence" value="ECO:0007669"/>
    <property type="project" value="UniProtKB-SubCell"/>
</dbReference>
<dbReference type="Gene3D" id="1.10.246.20">
    <property type="entry name" value="Coactivator CBP, KIX domain"/>
    <property type="match status" value="1"/>
</dbReference>
<dbReference type="EMBL" id="JALJOR010000001">
    <property type="protein sequence ID" value="KAK9829143.1"/>
    <property type="molecule type" value="Genomic_DNA"/>
</dbReference>
<dbReference type="Proteomes" id="UP001489004">
    <property type="component" value="Unassembled WGS sequence"/>
</dbReference>
<feature type="domain" description="Mediator complex subunit 15 KIX" evidence="4">
    <location>
        <begin position="108"/>
        <end position="169"/>
    </location>
</feature>
<gene>
    <name evidence="5" type="ORF">WJX72_004144</name>
</gene>
<dbReference type="GO" id="GO:0006355">
    <property type="term" value="P:regulation of DNA-templated transcription"/>
    <property type="evidence" value="ECO:0007669"/>
    <property type="project" value="InterPro"/>
</dbReference>
<reference evidence="5 6" key="1">
    <citation type="journal article" date="2024" name="Nat. Commun.">
        <title>Phylogenomics reveals the evolutionary origins of lichenization in chlorophyte algae.</title>
        <authorList>
            <person name="Puginier C."/>
            <person name="Libourel C."/>
            <person name="Otte J."/>
            <person name="Skaloud P."/>
            <person name="Haon M."/>
            <person name="Grisel S."/>
            <person name="Petersen M."/>
            <person name="Berrin J.G."/>
            <person name="Delaux P.M."/>
            <person name="Dal Grande F."/>
            <person name="Keller J."/>
        </authorList>
    </citation>
    <scope>NUCLEOTIDE SEQUENCE [LARGE SCALE GENOMIC DNA]</scope>
    <source>
        <strain evidence="5 6">SAG 2043</strain>
    </source>
</reference>
<evidence type="ECO:0000256" key="3">
    <source>
        <dbReference type="SAM" id="MobiDB-lite"/>
    </source>
</evidence>
<dbReference type="InterPro" id="IPR036546">
    <property type="entry name" value="MED15_KIX"/>
</dbReference>
<keyword evidence="2" id="KW-0539">Nucleus</keyword>
<evidence type="ECO:0000313" key="5">
    <source>
        <dbReference type="EMBL" id="KAK9829143.1"/>
    </source>
</evidence>
<dbReference type="SUPFAM" id="SSF47040">
    <property type="entry name" value="Kix domain of CBP (creb binding protein)"/>
    <property type="match status" value="1"/>
</dbReference>
<dbReference type="Pfam" id="PF16987">
    <property type="entry name" value="KIX_2"/>
    <property type="match status" value="1"/>
</dbReference>
<evidence type="ECO:0000256" key="1">
    <source>
        <dbReference type="ARBA" id="ARBA00004123"/>
    </source>
</evidence>
<accession>A0AAW1R5S2</accession>
<evidence type="ECO:0000313" key="6">
    <source>
        <dbReference type="Proteomes" id="UP001489004"/>
    </source>
</evidence>
<dbReference type="GO" id="GO:0003712">
    <property type="term" value="F:transcription coregulator activity"/>
    <property type="evidence" value="ECO:0007669"/>
    <property type="project" value="InterPro"/>
</dbReference>
<evidence type="ECO:0000256" key="2">
    <source>
        <dbReference type="ARBA" id="ARBA00023242"/>
    </source>
</evidence>
<organism evidence="5 6">
    <name type="scientific">[Myrmecia] bisecta</name>
    <dbReference type="NCBI Taxonomy" id="41462"/>
    <lineage>
        <taxon>Eukaryota</taxon>
        <taxon>Viridiplantae</taxon>
        <taxon>Chlorophyta</taxon>
        <taxon>core chlorophytes</taxon>
        <taxon>Trebouxiophyceae</taxon>
        <taxon>Trebouxiales</taxon>
        <taxon>Trebouxiaceae</taxon>
        <taxon>Myrmecia</taxon>
    </lineage>
</organism>
<proteinExistence type="predicted"/>
<keyword evidence="6" id="KW-1185">Reference proteome</keyword>
<evidence type="ECO:0000259" key="4">
    <source>
        <dbReference type="Pfam" id="PF16987"/>
    </source>
</evidence>